<evidence type="ECO:0000256" key="8">
    <source>
        <dbReference type="ARBA" id="ARBA00023242"/>
    </source>
</evidence>
<evidence type="ECO:0000256" key="5">
    <source>
        <dbReference type="ARBA" id="ARBA00020264"/>
    </source>
</evidence>
<dbReference type="PANTHER" id="PTHR15641">
    <property type="entry name" value="ELONGATOR COMPLEX PROTEIN 5"/>
    <property type="match status" value="1"/>
</dbReference>
<accession>A0ABR0NND0</accession>
<evidence type="ECO:0000256" key="1">
    <source>
        <dbReference type="ARBA" id="ARBA00004123"/>
    </source>
</evidence>
<evidence type="ECO:0000313" key="10">
    <source>
        <dbReference type="Proteomes" id="UP001358586"/>
    </source>
</evidence>
<evidence type="ECO:0000256" key="6">
    <source>
        <dbReference type="ARBA" id="ARBA00022490"/>
    </source>
</evidence>
<comment type="similarity">
    <text evidence="4">Belongs to the ELP5 family.</text>
</comment>
<evidence type="ECO:0000256" key="2">
    <source>
        <dbReference type="ARBA" id="ARBA00004496"/>
    </source>
</evidence>
<gene>
    <name evidence="9" type="ORF">PVK06_029640</name>
</gene>
<evidence type="ECO:0000256" key="7">
    <source>
        <dbReference type="ARBA" id="ARBA00022694"/>
    </source>
</evidence>
<comment type="subcellular location">
    <subcellularLocation>
        <location evidence="2">Cytoplasm</location>
    </subcellularLocation>
    <subcellularLocation>
        <location evidence="1">Nucleus</location>
    </subcellularLocation>
</comment>
<dbReference type="InterPro" id="IPR019519">
    <property type="entry name" value="Elp5"/>
</dbReference>
<evidence type="ECO:0000256" key="3">
    <source>
        <dbReference type="ARBA" id="ARBA00005043"/>
    </source>
</evidence>
<evidence type="ECO:0000313" key="9">
    <source>
        <dbReference type="EMBL" id="KAK5802059.1"/>
    </source>
</evidence>
<evidence type="ECO:0000256" key="4">
    <source>
        <dbReference type="ARBA" id="ARBA00009567"/>
    </source>
</evidence>
<keyword evidence="7" id="KW-0819">tRNA processing</keyword>
<dbReference type="Proteomes" id="UP001358586">
    <property type="component" value="Chromosome 9"/>
</dbReference>
<proteinExistence type="inferred from homology"/>
<dbReference type="EMBL" id="JARKNE010000009">
    <property type="protein sequence ID" value="KAK5802059.1"/>
    <property type="molecule type" value="Genomic_DNA"/>
</dbReference>
<keyword evidence="8" id="KW-0539">Nucleus</keyword>
<protein>
    <recommendedName>
        <fullName evidence="5">Elongator complex protein 5</fullName>
    </recommendedName>
</protein>
<keyword evidence="6" id="KW-0963">Cytoplasm</keyword>
<reference evidence="9 10" key="1">
    <citation type="submission" date="2023-03" db="EMBL/GenBank/DDBJ databases">
        <title>WGS of Gossypium arboreum.</title>
        <authorList>
            <person name="Yu D."/>
        </authorList>
    </citation>
    <scope>NUCLEOTIDE SEQUENCE [LARGE SCALE GENOMIC DNA]</scope>
    <source>
        <tissue evidence="9">Leaf</tissue>
    </source>
</reference>
<name>A0ABR0NND0_GOSAR</name>
<sequence length="173" mass="19702">MLSQLFSSILAGKPQSRFAFLLFSSRKTVLLTFINLKLGGLVVVSFSRSPSFYLDLLKNKGTDVASSDKLTGRRWKYPVFYCHRLDQISRIFWLLHSDLHEARVTAVLEYLSSMVASLEPSHQLANGQRGHLENFSLIKHNSKKGKFHVRFKKRNGRYGNSLSLFLPVKIAAD</sequence>
<organism evidence="9 10">
    <name type="scientific">Gossypium arboreum</name>
    <name type="common">Tree cotton</name>
    <name type="synonym">Gossypium nanking</name>
    <dbReference type="NCBI Taxonomy" id="29729"/>
    <lineage>
        <taxon>Eukaryota</taxon>
        <taxon>Viridiplantae</taxon>
        <taxon>Streptophyta</taxon>
        <taxon>Embryophyta</taxon>
        <taxon>Tracheophyta</taxon>
        <taxon>Spermatophyta</taxon>
        <taxon>Magnoliopsida</taxon>
        <taxon>eudicotyledons</taxon>
        <taxon>Gunneridae</taxon>
        <taxon>Pentapetalae</taxon>
        <taxon>rosids</taxon>
        <taxon>malvids</taxon>
        <taxon>Malvales</taxon>
        <taxon>Malvaceae</taxon>
        <taxon>Malvoideae</taxon>
        <taxon>Gossypium</taxon>
    </lineage>
</organism>
<comment type="pathway">
    <text evidence="3">tRNA modification; 5-methoxycarbonylmethyl-2-thiouridine-tRNA biosynthesis.</text>
</comment>
<dbReference type="PANTHER" id="PTHR15641:SF1">
    <property type="entry name" value="ELONGATOR COMPLEX PROTEIN 5"/>
    <property type="match status" value="1"/>
</dbReference>
<comment type="caution">
    <text evidence="9">The sequence shown here is derived from an EMBL/GenBank/DDBJ whole genome shotgun (WGS) entry which is preliminary data.</text>
</comment>
<keyword evidence="10" id="KW-1185">Reference proteome</keyword>